<name>A0AAV9AVV8_ACOGR</name>
<dbReference type="Proteomes" id="UP001179952">
    <property type="component" value="Unassembled WGS sequence"/>
</dbReference>
<comment type="caution">
    <text evidence="2">The sequence shown here is derived from an EMBL/GenBank/DDBJ whole genome shotgun (WGS) entry which is preliminary data.</text>
</comment>
<evidence type="ECO:0000313" key="3">
    <source>
        <dbReference type="Proteomes" id="UP001179952"/>
    </source>
</evidence>
<dbReference type="PANTHER" id="PTHR31111:SF136">
    <property type="entry name" value="F-BOX ASSOCIATED DOMAIN-CONTAINING PROTEIN"/>
    <property type="match status" value="1"/>
</dbReference>
<sequence>MDSVFPGEIILEILSWLPANSLLRFKCVSKLWHSLICDPHLRELHHRSRGLHSLNIAMFHWSGLTLRSYKLVGDDITCLGRNMFGEDQVGYASQIMSCEGLICFVWDRTFHVCNPTTGELERLPRTYALGAPGFGFGYDPTRKEYKVVRPILCSYFDKIGPRFEVITLGSDSGWRTIEQSIGLVRAVRPVALNGVIYWISRSKLVTFNVSDESIGTTEVPCIFKGNLPDKVILVVLDGKLCMVNNVYHDDRRNNNELHIWMLKDRTGGLWTKEYCIEPHRCGMPCEVTPVCMWSEKIVLQHKGYRLFFYDPETRTSSEFQRFWNHLPSQLISNYMESLVTVPKTKQGRKRDLNIS</sequence>
<feature type="domain" description="F-box" evidence="1">
    <location>
        <begin position="1"/>
        <end position="44"/>
    </location>
</feature>
<dbReference type="InterPro" id="IPR001810">
    <property type="entry name" value="F-box_dom"/>
</dbReference>
<gene>
    <name evidence="2" type="ORF">QJS04_geneDACA005291</name>
</gene>
<evidence type="ECO:0000259" key="1">
    <source>
        <dbReference type="PROSITE" id="PS50181"/>
    </source>
</evidence>
<reference evidence="2" key="2">
    <citation type="submission" date="2023-06" db="EMBL/GenBank/DDBJ databases">
        <authorList>
            <person name="Ma L."/>
            <person name="Liu K.-W."/>
            <person name="Li Z."/>
            <person name="Hsiao Y.-Y."/>
            <person name="Qi Y."/>
            <person name="Fu T."/>
            <person name="Tang G."/>
            <person name="Zhang D."/>
            <person name="Sun W.-H."/>
            <person name="Liu D.-K."/>
            <person name="Li Y."/>
            <person name="Chen G.-Z."/>
            <person name="Liu X.-D."/>
            <person name="Liao X.-Y."/>
            <person name="Jiang Y.-T."/>
            <person name="Yu X."/>
            <person name="Hao Y."/>
            <person name="Huang J."/>
            <person name="Zhao X.-W."/>
            <person name="Ke S."/>
            <person name="Chen Y.-Y."/>
            <person name="Wu W.-L."/>
            <person name="Hsu J.-L."/>
            <person name="Lin Y.-F."/>
            <person name="Huang M.-D."/>
            <person name="Li C.-Y."/>
            <person name="Huang L."/>
            <person name="Wang Z.-W."/>
            <person name="Zhao X."/>
            <person name="Zhong W.-Y."/>
            <person name="Peng D.-H."/>
            <person name="Ahmad S."/>
            <person name="Lan S."/>
            <person name="Zhang J.-S."/>
            <person name="Tsai W.-C."/>
            <person name="Van De Peer Y."/>
            <person name="Liu Z.-J."/>
        </authorList>
    </citation>
    <scope>NUCLEOTIDE SEQUENCE</scope>
    <source>
        <strain evidence="2">SCP</strain>
        <tissue evidence="2">Leaves</tissue>
    </source>
</reference>
<dbReference type="Gene3D" id="1.20.1280.50">
    <property type="match status" value="1"/>
</dbReference>
<accession>A0AAV9AVV8</accession>
<dbReference type="PROSITE" id="PS50181">
    <property type="entry name" value="FBOX"/>
    <property type="match status" value="1"/>
</dbReference>
<dbReference type="EMBL" id="JAUJYN010000006">
    <property type="protein sequence ID" value="KAK1268302.1"/>
    <property type="molecule type" value="Genomic_DNA"/>
</dbReference>
<dbReference type="InterPro" id="IPR013187">
    <property type="entry name" value="F-box-assoc_dom_typ3"/>
</dbReference>
<organism evidence="2 3">
    <name type="scientific">Acorus gramineus</name>
    <name type="common">Dwarf sweet flag</name>
    <dbReference type="NCBI Taxonomy" id="55184"/>
    <lineage>
        <taxon>Eukaryota</taxon>
        <taxon>Viridiplantae</taxon>
        <taxon>Streptophyta</taxon>
        <taxon>Embryophyta</taxon>
        <taxon>Tracheophyta</taxon>
        <taxon>Spermatophyta</taxon>
        <taxon>Magnoliopsida</taxon>
        <taxon>Liliopsida</taxon>
        <taxon>Acoraceae</taxon>
        <taxon>Acorus</taxon>
    </lineage>
</organism>
<protein>
    <submittedName>
        <fullName evidence="2">F-box protein</fullName>
    </submittedName>
</protein>
<dbReference type="InterPro" id="IPR017451">
    <property type="entry name" value="F-box-assoc_interact_dom"/>
</dbReference>
<dbReference type="CDD" id="cd22157">
    <property type="entry name" value="F-box_AtFBW1-like"/>
    <property type="match status" value="1"/>
</dbReference>
<dbReference type="AlphaFoldDB" id="A0AAV9AVV8"/>
<dbReference type="SMART" id="SM00256">
    <property type="entry name" value="FBOX"/>
    <property type="match status" value="1"/>
</dbReference>
<dbReference type="Pfam" id="PF00646">
    <property type="entry name" value="F-box"/>
    <property type="match status" value="1"/>
</dbReference>
<dbReference type="PANTHER" id="PTHR31111">
    <property type="entry name" value="BNAA05G37150D PROTEIN-RELATED"/>
    <property type="match status" value="1"/>
</dbReference>
<proteinExistence type="predicted"/>
<reference evidence="2" key="1">
    <citation type="journal article" date="2023" name="Nat. Commun.">
        <title>Diploid and tetraploid genomes of Acorus and the evolution of monocots.</title>
        <authorList>
            <person name="Ma L."/>
            <person name="Liu K.W."/>
            <person name="Li Z."/>
            <person name="Hsiao Y.Y."/>
            <person name="Qi Y."/>
            <person name="Fu T."/>
            <person name="Tang G.D."/>
            <person name="Zhang D."/>
            <person name="Sun W.H."/>
            <person name="Liu D.K."/>
            <person name="Li Y."/>
            <person name="Chen G.Z."/>
            <person name="Liu X.D."/>
            <person name="Liao X.Y."/>
            <person name="Jiang Y.T."/>
            <person name="Yu X."/>
            <person name="Hao Y."/>
            <person name="Huang J."/>
            <person name="Zhao X.W."/>
            <person name="Ke S."/>
            <person name="Chen Y.Y."/>
            <person name="Wu W.L."/>
            <person name="Hsu J.L."/>
            <person name="Lin Y.F."/>
            <person name="Huang M.D."/>
            <person name="Li C.Y."/>
            <person name="Huang L."/>
            <person name="Wang Z.W."/>
            <person name="Zhao X."/>
            <person name="Zhong W.Y."/>
            <person name="Peng D.H."/>
            <person name="Ahmad S."/>
            <person name="Lan S."/>
            <person name="Zhang J.S."/>
            <person name="Tsai W.C."/>
            <person name="Van de Peer Y."/>
            <person name="Liu Z.J."/>
        </authorList>
    </citation>
    <scope>NUCLEOTIDE SEQUENCE</scope>
    <source>
        <strain evidence="2">SCP</strain>
    </source>
</reference>
<keyword evidence="3" id="KW-1185">Reference proteome</keyword>
<dbReference type="SUPFAM" id="SSF81383">
    <property type="entry name" value="F-box domain"/>
    <property type="match status" value="1"/>
</dbReference>
<dbReference type="Pfam" id="PF08268">
    <property type="entry name" value="FBA_3"/>
    <property type="match status" value="1"/>
</dbReference>
<dbReference type="InterPro" id="IPR036047">
    <property type="entry name" value="F-box-like_dom_sf"/>
</dbReference>
<dbReference type="NCBIfam" id="TIGR01640">
    <property type="entry name" value="F_box_assoc_1"/>
    <property type="match status" value="1"/>
</dbReference>
<evidence type="ECO:0000313" key="2">
    <source>
        <dbReference type="EMBL" id="KAK1268302.1"/>
    </source>
</evidence>